<dbReference type="PANTHER" id="PTHR36855:SF1">
    <property type="entry name" value="PEROXISOME MEMBRANE ANCHOR PROTEIN PEX14P N-TERMINAL DOMAIN-CONTAINING PROTEIN"/>
    <property type="match status" value="1"/>
</dbReference>
<feature type="region of interest" description="Disordered" evidence="1">
    <location>
        <begin position="146"/>
        <end position="187"/>
    </location>
</feature>
<evidence type="ECO:0000313" key="5">
    <source>
        <dbReference type="Proteomes" id="UP000199727"/>
    </source>
</evidence>
<reference evidence="4 5" key="1">
    <citation type="submission" date="2017-06" db="EMBL/GenBank/DDBJ databases">
        <title>Global population genomics of the pathogenic fungus Cryptococcus neoformans var. grubii.</title>
        <authorList>
            <person name="Cuomo C."/>
            <person name="Litvintseva A."/>
            <person name="Chen Y."/>
            <person name="Young S."/>
            <person name="Zeng Q."/>
            <person name="Chapman S."/>
            <person name="Gujja S."/>
            <person name="Saif S."/>
            <person name="Birren B."/>
        </authorList>
    </citation>
    <scope>NUCLEOTIDE SEQUENCE [LARGE SCALE GENOMIC DNA]</scope>
    <source>
        <strain evidence="4 5">Tu259-1</strain>
    </source>
</reference>
<feature type="domain" description="PEX14-like helix-turn-helix" evidence="3">
    <location>
        <begin position="22"/>
        <end position="89"/>
    </location>
</feature>
<dbReference type="PANTHER" id="PTHR36855">
    <property type="entry name" value="CHROMOSOME 10, WHOLE GENOME SHOTGUN SEQUENCE"/>
    <property type="match status" value="1"/>
</dbReference>
<comment type="caution">
    <text evidence="4">The sequence shown here is derived from an EMBL/GenBank/DDBJ whole genome shotgun (WGS) entry which is preliminary data.</text>
</comment>
<dbReference type="Pfam" id="PF17733">
    <property type="entry name" value="KPWE_dom"/>
    <property type="match status" value="1"/>
</dbReference>
<dbReference type="OrthoDB" id="9936937at2759"/>
<evidence type="ECO:0000256" key="1">
    <source>
        <dbReference type="SAM" id="MobiDB-lite"/>
    </source>
</evidence>
<protein>
    <submittedName>
        <fullName evidence="4">Uncharacterized protein</fullName>
    </submittedName>
</protein>
<evidence type="ECO:0000313" key="4">
    <source>
        <dbReference type="EMBL" id="OXG29012.1"/>
    </source>
</evidence>
<organism evidence="4 5">
    <name type="scientific">Cryptococcus neoformans Tu259-1</name>
    <dbReference type="NCBI Taxonomy" id="1230072"/>
    <lineage>
        <taxon>Eukaryota</taxon>
        <taxon>Fungi</taxon>
        <taxon>Dikarya</taxon>
        <taxon>Basidiomycota</taxon>
        <taxon>Agaricomycotina</taxon>
        <taxon>Tremellomycetes</taxon>
        <taxon>Tremellales</taxon>
        <taxon>Cryptococcaceae</taxon>
        <taxon>Cryptococcus</taxon>
        <taxon>Cryptococcus neoformans species complex</taxon>
    </lineage>
</organism>
<feature type="region of interest" description="Disordered" evidence="1">
    <location>
        <begin position="1"/>
        <end position="22"/>
    </location>
</feature>
<evidence type="ECO:0000259" key="2">
    <source>
        <dbReference type="Pfam" id="PF17733"/>
    </source>
</evidence>
<dbReference type="InterPro" id="IPR058841">
    <property type="entry name" value="HTH_76"/>
</dbReference>
<evidence type="ECO:0000259" key="3">
    <source>
        <dbReference type="Pfam" id="PF25871"/>
    </source>
</evidence>
<accession>A0A854QHU5</accession>
<sequence>MDIPKGGESSNSNLSQSRADQSVFEEFESYPFNNDPEFRAGLPTVISAIRGKKLHPSSIDEMLSRAQWFYFTRKKNISLPWESYARHSQMYQRAANTNSSSSALAQLDTLAEARRMLTAKGETGQQGMSFEMLVRLIKEGKADRVETTPVPDELNEGTPSQPIMTRRPKPWERPSIQTGDPGDMMPPPPVVPSDANISTSSTLKSITPSIAANSSSATDTEGLYNNYGQMSEEDMALIFGDVKGDEWIWEGGGEGLEQQHK</sequence>
<dbReference type="Pfam" id="PF25871">
    <property type="entry name" value="HTH_76"/>
    <property type="match status" value="1"/>
</dbReference>
<gene>
    <name evidence="4" type="ORF">C361_00666</name>
</gene>
<dbReference type="EMBL" id="AMKT01000010">
    <property type="protein sequence ID" value="OXG29012.1"/>
    <property type="molecule type" value="Genomic_DNA"/>
</dbReference>
<dbReference type="InterPro" id="IPR040554">
    <property type="entry name" value="KPWE_PEX14_dom"/>
</dbReference>
<feature type="compositionally biased region" description="Polar residues" evidence="1">
    <location>
        <begin position="8"/>
        <end position="20"/>
    </location>
</feature>
<dbReference type="AlphaFoldDB" id="A0A854QHU5"/>
<dbReference type="Proteomes" id="UP000199727">
    <property type="component" value="Unassembled WGS sequence"/>
</dbReference>
<feature type="domain" description="Peroxisomal membrane protein PEX14-like KPWE" evidence="2">
    <location>
        <begin position="126"/>
        <end position="173"/>
    </location>
</feature>
<proteinExistence type="predicted"/>
<name>A0A854QHU5_CRYNE</name>